<evidence type="ECO:0000313" key="2">
    <source>
        <dbReference type="Proteomes" id="UP001203410"/>
    </source>
</evidence>
<sequence length="326" mass="37795">MARDDRQLARIFNDRPMRTMKIRDDRRIIAIGDRIDPARFSSSIPLVYRTRYYDTPDYYYRYDDDLGYLYQIDRGDDFVRGLIPLFGGYGIGDPWPNTYYSSYVPVGYRSLYYDTPDYYYRSDGYGIYRVNAGTQLIAGLVALLGGQGFGVGQMLPASYGAYNVPMAYRSTYYDRNDAWYRYGDGFIYQVDPYSRRIDARYPLYGAGYDYSIGQQWPVAYPGYNVPLAYQPLYYDTPQYQYRYANGGIYQVDPTTQVIQALVALVSGQPMAIGQPLPGGYGTYNVPLAYRDRYYDTNDSWYRYADGYVYEVDPRSGLIEESFPIYA</sequence>
<gene>
    <name evidence="1" type="ORF">LZ496_01455</name>
</gene>
<organism evidence="1 2">
    <name type="scientific">Sphingomonas caseinilyticus</name>
    <dbReference type="NCBI Taxonomy" id="2908205"/>
    <lineage>
        <taxon>Bacteria</taxon>
        <taxon>Pseudomonadati</taxon>
        <taxon>Pseudomonadota</taxon>
        <taxon>Alphaproteobacteria</taxon>
        <taxon>Sphingomonadales</taxon>
        <taxon>Sphingomonadaceae</taxon>
        <taxon>Sphingomonas</taxon>
    </lineage>
</organism>
<dbReference type="RefSeq" id="WP_249902823.1">
    <property type="nucleotide sequence ID" value="NZ_JAMGBA010000001.1"/>
</dbReference>
<comment type="caution">
    <text evidence="1">The sequence shown here is derived from an EMBL/GenBank/DDBJ whole genome shotgun (WGS) entry which is preliminary data.</text>
</comment>
<protein>
    <submittedName>
        <fullName evidence="1">Uncharacterized protein</fullName>
    </submittedName>
</protein>
<dbReference type="EMBL" id="JAMGBA010000001">
    <property type="protein sequence ID" value="MCL6697453.1"/>
    <property type="molecule type" value="Genomic_DNA"/>
</dbReference>
<accession>A0ABT0RR22</accession>
<dbReference type="Proteomes" id="UP001203410">
    <property type="component" value="Unassembled WGS sequence"/>
</dbReference>
<evidence type="ECO:0000313" key="1">
    <source>
        <dbReference type="EMBL" id="MCL6697453.1"/>
    </source>
</evidence>
<name>A0ABT0RR22_9SPHN</name>
<reference evidence="1 2" key="1">
    <citation type="submission" date="2022-05" db="EMBL/GenBank/DDBJ databases">
        <authorList>
            <person name="Jo J.-H."/>
            <person name="Im W.-T."/>
        </authorList>
    </citation>
    <scope>NUCLEOTIDE SEQUENCE [LARGE SCALE GENOMIC DNA]</scope>
    <source>
        <strain evidence="1 2">NSE70-1</strain>
    </source>
</reference>
<proteinExistence type="predicted"/>
<keyword evidence="2" id="KW-1185">Reference proteome</keyword>